<dbReference type="SUPFAM" id="SSF51445">
    <property type="entry name" value="(Trans)glycosidases"/>
    <property type="match status" value="1"/>
</dbReference>
<dbReference type="Pfam" id="PF17801">
    <property type="entry name" value="Melibiase_C"/>
    <property type="match status" value="1"/>
</dbReference>
<keyword evidence="7 8" id="KW-0326">Glycosidase</keyword>
<evidence type="ECO:0000259" key="9">
    <source>
        <dbReference type="Pfam" id="PF17801"/>
    </source>
</evidence>
<feature type="domain" description="Alpha galactosidase C-terminal" evidence="9">
    <location>
        <begin position="289"/>
        <end position="365"/>
    </location>
</feature>
<gene>
    <name evidence="10" type="ORF">L207DRAFT_609191</name>
</gene>
<evidence type="ECO:0000256" key="7">
    <source>
        <dbReference type="ARBA" id="ARBA00023295"/>
    </source>
</evidence>
<dbReference type="InterPro" id="IPR017853">
    <property type="entry name" value="GH"/>
</dbReference>
<evidence type="ECO:0000256" key="5">
    <source>
        <dbReference type="ARBA" id="ARBA00022729"/>
    </source>
</evidence>
<evidence type="ECO:0000256" key="4">
    <source>
        <dbReference type="ARBA" id="ARBA00012755"/>
    </source>
</evidence>
<dbReference type="PRINTS" id="PR00740">
    <property type="entry name" value="GLHYDRLASE27"/>
</dbReference>
<dbReference type="CDD" id="cd14792">
    <property type="entry name" value="GH27"/>
    <property type="match status" value="1"/>
</dbReference>
<dbReference type="InterPro" id="IPR002241">
    <property type="entry name" value="Glyco_hydro_27"/>
</dbReference>
<dbReference type="EC" id="3.2.1.22" evidence="4 8"/>
<dbReference type="InterPro" id="IPR013785">
    <property type="entry name" value="Aldolase_TIM"/>
</dbReference>
<dbReference type="PANTHER" id="PTHR11452:SF75">
    <property type="entry name" value="ALPHA-GALACTOSIDASE MEL1"/>
    <property type="match status" value="1"/>
</dbReference>
<keyword evidence="8" id="KW-1015">Disulfide bond</keyword>
<keyword evidence="5" id="KW-0732">Signal</keyword>
<dbReference type="Pfam" id="PF16499">
    <property type="entry name" value="Melibiase_2"/>
    <property type="match status" value="1"/>
</dbReference>
<name>A0A2J6R287_HYAVF</name>
<dbReference type="InterPro" id="IPR000111">
    <property type="entry name" value="Glyco_hydro_27/36_CS"/>
</dbReference>
<dbReference type="PANTHER" id="PTHR11452">
    <property type="entry name" value="ALPHA-GALACTOSIDASE/ALPHA-N-ACETYLGALACTOSAMINIDASE"/>
    <property type="match status" value="1"/>
</dbReference>
<protein>
    <recommendedName>
        <fullName evidence="4 8">Alpha-galactosidase</fullName>
        <ecNumber evidence="4 8">3.2.1.22</ecNumber>
    </recommendedName>
    <alternativeName>
        <fullName evidence="8">Melibiase</fullName>
    </alternativeName>
</protein>
<dbReference type="GO" id="GO:0005975">
    <property type="term" value="P:carbohydrate metabolic process"/>
    <property type="evidence" value="ECO:0007669"/>
    <property type="project" value="InterPro"/>
</dbReference>
<evidence type="ECO:0000256" key="6">
    <source>
        <dbReference type="ARBA" id="ARBA00022801"/>
    </source>
</evidence>
<accession>A0A2J6R287</accession>
<comment type="catalytic activity">
    <reaction evidence="1 8">
        <text>Hydrolysis of terminal, non-reducing alpha-D-galactose residues in alpha-D-galactosides, including galactose oligosaccharides, galactomannans and galactolipids.</text>
        <dbReference type="EC" id="3.2.1.22"/>
    </reaction>
</comment>
<evidence type="ECO:0000313" key="11">
    <source>
        <dbReference type="Proteomes" id="UP000235786"/>
    </source>
</evidence>
<comment type="function">
    <text evidence="2">Hydrolyzes a variety of simple alpha-D-galactoside as well as more complex molecules such as oligosaccharides and polysaccharides.</text>
</comment>
<dbReference type="Gene3D" id="3.20.20.70">
    <property type="entry name" value="Aldolase class I"/>
    <property type="match status" value="1"/>
</dbReference>
<evidence type="ECO:0000256" key="1">
    <source>
        <dbReference type="ARBA" id="ARBA00001255"/>
    </source>
</evidence>
<dbReference type="SUPFAM" id="SSF51011">
    <property type="entry name" value="Glycosyl hydrolase domain"/>
    <property type="match status" value="1"/>
</dbReference>
<keyword evidence="6 8" id="KW-0378">Hydrolase</keyword>
<reference evidence="10 11" key="1">
    <citation type="submission" date="2016-04" db="EMBL/GenBank/DDBJ databases">
        <title>A degradative enzymes factory behind the ericoid mycorrhizal symbiosis.</title>
        <authorList>
            <consortium name="DOE Joint Genome Institute"/>
            <person name="Martino E."/>
            <person name="Morin E."/>
            <person name="Grelet G."/>
            <person name="Kuo A."/>
            <person name="Kohler A."/>
            <person name="Daghino S."/>
            <person name="Barry K."/>
            <person name="Choi C."/>
            <person name="Cichocki N."/>
            <person name="Clum A."/>
            <person name="Copeland A."/>
            <person name="Hainaut M."/>
            <person name="Haridas S."/>
            <person name="Labutti K."/>
            <person name="Lindquist E."/>
            <person name="Lipzen A."/>
            <person name="Khouja H.-R."/>
            <person name="Murat C."/>
            <person name="Ohm R."/>
            <person name="Olson A."/>
            <person name="Spatafora J."/>
            <person name="Veneault-Fourrey C."/>
            <person name="Henrissat B."/>
            <person name="Grigoriev I."/>
            <person name="Martin F."/>
            <person name="Perotto S."/>
        </authorList>
    </citation>
    <scope>NUCLEOTIDE SEQUENCE [LARGE SCALE GENOMIC DNA]</scope>
    <source>
        <strain evidence="10 11">F</strain>
    </source>
</reference>
<dbReference type="PROSITE" id="PS00512">
    <property type="entry name" value="ALPHA_GALACTOSIDASE"/>
    <property type="match status" value="1"/>
</dbReference>
<evidence type="ECO:0000256" key="2">
    <source>
        <dbReference type="ARBA" id="ARBA00003969"/>
    </source>
</evidence>
<dbReference type="Gene3D" id="2.60.40.1180">
    <property type="entry name" value="Golgi alpha-mannosidase II"/>
    <property type="match status" value="1"/>
</dbReference>
<evidence type="ECO:0000256" key="8">
    <source>
        <dbReference type="RuleBase" id="RU361168"/>
    </source>
</evidence>
<dbReference type="STRING" id="1149755.A0A2J6R287"/>
<evidence type="ECO:0000256" key="3">
    <source>
        <dbReference type="ARBA" id="ARBA00009743"/>
    </source>
</evidence>
<dbReference type="GO" id="GO:0004557">
    <property type="term" value="F:alpha-galactosidase activity"/>
    <property type="evidence" value="ECO:0007669"/>
    <property type="project" value="UniProtKB-EC"/>
</dbReference>
<dbReference type="AlphaFoldDB" id="A0A2J6R287"/>
<dbReference type="EMBL" id="KZ613958">
    <property type="protein sequence ID" value="PMD32589.1"/>
    <property type="molecule type" value="Genomic_DNA"/>
</dbReference>
<dbReference type="InterPro" id="IPR041233">
    <property type="entry name" value="Melibiase_C"/>
</dbReference>
<evidence type="ECO:0000313" key="10">
    <source>
        <dbReference type="EMBL" id="PMD32589.1"/>
    </source>
</evidence>
<proteinExistence type="inferred from homology"/>
<dbReference type="OrthoDB" id="5795902at2759"/>
<keyword evidence="11" id="KW-1185">Reference proteome</keyword>
<dbReference type="InterPro" id="IPR013780">
    <property type="entry name" value="Glyco_hydro_b"/>
</dbReference>
<dbReference type="Proteomes" id="UP000235786">
    <property type="component" value="Unassembled WGS sequence"/>
</dbReference>
<comment type="similarity">
    <text evidence="3 8">Belongs to the glycosyl hydrolase 27 family.</text>
</comment>
<organism evidence="10 11">
    <name type="scientific">Hyaloscypha variabilis (strain UAMH 11265 / GT02V1 / F)</name>
    <name type="common">Meliniomyces variabilis</name>
    <dbReference type="NCBI Taxonomy" id="1149755"/>
    <lineage>
        <taxon>Eukaryota</taxon>
        <taxon>Fungi</taxon>
        <taxon>Dikarya</taxon>
        <taxon>Ascomycota</taxon>
        <taxon>Pezizomycotina</taxon>
        <taxon>Leotiomycetes</taxon>
        <taxon>Helotiales</taxon>
        <taxon>Hyaloscyphaceae</taxon>
        <taxon>Hyaloscypha</taxon>
        <taxon>Hyaloscypha variabilis</taxon>
    </lineage>
</organism>
<sequence length="377" mass="42070">MGFSTWNEFGIDINETMMKSTMDFFVSSGLRDAGYIYINLDDGWQQYPGNRSDHPGPIAPNPDKFPSGIKALADYAHERGLKMGIYSGPGDTTCAGFIGSLGHEKEDADTFTSWGIDHLKYDACCWIDQFAPEIEVQTAMLIMSEALIETYRPIVFHMCYCGWANIAEWAAGEGANQWQKYYNDVLEMIDIGNNLTQYSGPGHWNDYDMLIIGLNGESENLVGIGCSNIEYRTHVSMWAMVASPMLIGSDARTLSPYDLETLLNPEMIAISQDPLGVPATACGVGNQATGDLQVYGRPLNDGSWAVALLNRGSFSAEMNFYPPRDITVGWYIYRVRDVWAHEDHGPFASAYNTEVRPHEAKILRVYQGYANSTMWFP</sequence>